<comment type="caution">
    <text evidence="2">The sequence shown here is derived from an EMBL/GenBank/DDBJ whole genome shotgun (WGS) entry which is preliminary data.</text>
</comment>
<accession>N9KPN5</accession>
<accession>A0A2H9YVG7</accession>
<evidence type="ECO:0000313" key="4">
    <source>
        <dbReference type="EMBL" id="PJO76651.1"/>
    </source>
</evidence>
<dbReference type="Proteomes" id="UP000242351">
    <property type="component" value="Unassembled WGS sequence"/>
</dbReference>
<feature type="transmembrane region" description="Helical" evidence="1">
    <location>
        <begin position="54"/>
        <end position="74"/>
    </location>
</feature>
<organism evidence="2 5">
    <name type="scientific">Acinetobacter pseudolwoffii</name>
    <dbReference type="NCBI Taxonomy" id="2053287"/>
    <lineage>
        <taxon>Bacteria</taxon>
        <taxon>Pseudomonadati</taxon>
        <taxon>Pseudomonadota</taxon>
        <taxon>Gammaproteobacteria</taxon>
        <taxon>Moraxellales</taxon>
        <taxon>Moraxellaceae</taxon>
        <taxon>Acinetobacter</taxon>
    </lineage>
</organism>
<dbReference type="HOGENOM" id="CLU_2550647_0_0_6"/>
<feature type="transmembrane region" description="Helical" evidence="1">
    <location>
        <begin position="29"/>
        <end position="48"/>
    </location>
</feature>
<name>N9KPN5_9GAMM</name>
<dbReference type="AlphaFoldDB" id="N9KPN5"/>
<proteinExistence type="predicted"/>
<evidence type="ECO:0000313" key="6">
    <source>
        <dbReference type="Proteomes" id="UP000242351"/>
    </source>
</evidence>
<evidence type="ECO:0000256" key="1">
    <source>
        <dbReference type="SAM" id="Phobius"/>
    </source>
</evidence>
<dbReference type="PATRIC" id="fig|1217709.3.peg.2162"/>
<feature type="transmembrane region" description="Helical" evidence="1">
    <location>
        <begin position="6"/>
        <end position="22"/>
    </location>
</feature>
<dbReference type="Proteomes" id="UP000243446">
    <property type="component" value="Unassembled WGS sequence"/>
</dbReference>
<evidence type="ECO:0000313" key="7">
    <source>
        <dbReference type="Proteomes" id="UP000243446"/>
    </source>
</evidence>
<reference evidence="2 5" key="1">
    <citation type="submission" date="2013-02" db="EMBL/GenBank/DDBJ databases">
        <title>The Genome Sequence of Acinetobacter sp. NIPH 713.</title>
        <authorList>
            <consortium name="The Broad Institute Genome Sequencing Platform"/>
            <consortium name="The Broad Institute Genome Sequencing Center for Infectious Disease"/>
            <person name="Cerqueira G."/>
            <person name="Feldgarden M."/>
            <person name="Courvalin P."/>
            <person name="Perichon B."/>
            <person name="Grillot-Courvalin C."/>
            <person name="Clermont D."/>
            <person name="Rocha E."/>
            <person name="Yoon E.-J."/>
            <person name="Nemec A."/>
            <person name="Walker B."/>
            <person name="Young S.K."/>
            <person name="Zeng Q."/>
            <person name="Gargeya S."/>
            <person name="Fitzgerald M."/>
            <person name="Haas B."/>
            <person name="Abouelleil A."/>
            <person name="Alvarado L."/>
            <person name="Arachchi H.M."/>
            <person name="Berlin A.M."/>
            <person name="Chapman S.B."/>
            <person name="Dewar J."/>
            <person name="Goldberg J."/>
            <person name="Griggs A."/>
            <person name="Gujja S."/>
            <person name="Hansen M."/>
            <person name="Howarth C."/>
            <person name="Imamovic A."/>
            <person name="Larimer J."/>
            <person name="McCowan C."/>
            <person name="Murphy C."/>
            <person name="Neiman D."/>
            <person name="Pearson M."/>
            <person name="Priest M."/>
            <person name="Roberts A."/>
            <person name="Saif S."/>
            <person name="Shea T."/>
            <person name="Sisk P."/>
            <person name="Sykes S."/>
            <person name="Wortman J."/>
            <person name="Nusbaum C."/>
            <person name="Birren B."/>
        </authorList>
    </citation>
    <scope>NUCLEOTIDE SEQUENCE [LARGE SCALE GENOMIC DNA]</scope>
    <source>
        <strain evidence="2 5">NIPH 713</strain>
    </source>
</reference>
<evidence type="ECO:0000313" key="3">
    <source>
        <dbReference type="EMBL" id="PJI32964.1"/>
    </source>
</evidence>
<keyword evidence="1" id="KW-0812">Transmembrane</keyword>
<dbReference type="EMBL" id="PHRG01000001">
    <property type="protein sequence ID" value="PJO76651.1"/>
    <property type="molecule type" value="Genomic_DNA"/>
</dbReference>
<keyword evidence="1" id="KW-0472">Membrane</keyword>
<gene>
    <name evidence="3" type="ORF">CU320_06220</name>
    <name evidence="4" type="ORF">CWI32_03175</name>
    <name evidence="2" type="ORF">F906_02241</name>
</gene>
<dbReference type="EMBL" id="APRJ01000012">
    <property type="protein sequence ID" value="ENW85913.1"/>
    <property type="molecule type" value="Genomic_DNA"/>
</dbReference>
<accession>A0A2H9UMP8</accession>
<dbReference type="Proteomes" id="UP000023774">
    <property type="component" value="Unassembled WGS sequence"/>
</dbReference>
<keyword evidence="5" id="KW-1185">Reference proteome</keyword>
<evidence type="ECO:0000313" key="5">
    <source>
        <dbReference type="Proteomes" id="UP000023774"/>
    </source>
</evidence>
<reference evidence="4 7" key="2">
    <citation type="submission" date="2017-11" db="EMBL/GenBank/DDBJ databases">
        <title>Revising the taxonomy of the Acinetobacter lwoffii group: the description of Acinetobacter pseudolwoffii sp. nov. and emended description of Acinetobacter lwoffii.</title>
        <authorList>
            <person name="Nemec A."/>
            <person name="Radolfova-Krizova L."/>
        </authorList>
    </citation>
    <scope>NUCLEOTIDE SEQUENCE [LARGE SCALE GENOMIC DNA]</scope>
    <source>
        <strain evidence="4 7">ANC 5044</strain>
    </source>
</reference>
<evidence type="ECO:0000313" key="2">
    <source>
        <dbReference type="EMBL" id="ENW85913.1"/>
    </source>
</evidence>
<keyword evidence="1" id="KW-1133">Transmembrane helix</keyword>
<protein>
    <submittedName>
        <fullName evidence="2">Uncharacterized protein</fullName>
    </submittedName>
</protein>
<dbReference type="EMBL" id="PGOZ01000005">
    <property type="protein sequence ID" value="PJI32964.1"/>
    <property type="molecule type" value="Genomic_DNA"/>
</dbReference>
<reference evidence="3 6" key="4">
    <citation type="submission" date="2017-12" db="EMBL/GenBank/DDBJ databases">
        <title>Revising the taxonomy of the Acinetobacter lwoffii group: the description of Acinetobacter pseudolwoffii sp. nov. and emended description of Acinetobacter lwoffii.</title>
        <authorList>
            <person name="Nemec A."/>
        </authorList>
    </citation>
    <scope>NUCLEOTIDE SEQUENCE [LARGE SCALE GENOMIC DNA]</scope>
    <source>
        <strain evidence="3 6">ANC 5347</strain>
    </source>
</reference>
<sequence>MLINALLALNFILITLHFYFYSSQKQKNYALSIFIRLLILGLFGYVILDRHETQTHLILVLISWVIFELIESLYQKKKASIS</sequence>
<reference evidence="3 6" key="3">
    <citation type="submission" date="2017-11" db="EMBL/GenBank/DDBJ databases">
        <authorList>
            <person name="Han C.G."/>
        </authorList>
    </citation>
    <scope>NUCLEOTIDE SEQUENCE [LARGE SCALE GENOMIC DNA]</scope>
    <source>
        <strain evidence="3 6">ANC 5347</strain>
    </source>
</reference>